<sequence length="90" mass="10292">MAWWRARVVAPVRRAWLAVAAARARVGKGECGILNLHQDVQTCGYQDVQVMWNMLSSEKEAAAGTLRKQRKRPFWRLPLWPVRPPRAAAQ</sequence>
<reference evidence="1" key="2">
    <citation type="journal article" date="2015" name="Data Brief">
        <title>Shoot transcriptome of the giant reed, Arundo donax.</title>
        <authorList>
            <person name="Barrero R.A."/>
            <person name="Guerrero F.D."/>
            <person name="Moolhuijzen P."/>
            <person name="Goolsby J.A."/>
            <person name="Tidwell J."/>
            <person name="Bellgard S.E."/>
            <person name="Bellgard M.I."/>
        </authorList>
    </citation>
    <scope>NUCLEOTIDE SEQUENCE</scope>
    <source>
        <tissue evidence="1">Shoot tissue taken approximately 20 cm above the soil surface</tissue>
    </source>
</reference>
<organism evidence="1">
    <name type="scientific">Arundo donax</name>
    <name type="common">Giant reed</name>
    <name type="synonym">Donax arundinaceus</name>
    <dbReference type="NCBI Taxonomy" id="35708"/>
    <lineage>
        <taxon>Eukaryota</taxon>
        <taxon>Viridiplantae</taxon>
        <taxon>Streptophyta</taxon>
        <taxon>Embryophyta</taxon>
        <taxon>Tracheophyta</taxon>
        <taxon>Spermatophyta</taxon>
        <taxon>Magnoliopsida</taxon>
        <taxon>Liliopsida</taxon>
        <taxon>Poales</taxon>
        <taxon>Poaceae</taxon>
        <taxon>PACMAD clade</taxon>
        <taxon>Arundinoideae</taxon>
        <taxon>Arundineae</taxon>
        <taxon>Arundo</taxon>
    </lineage>
</organism>
<protein>
    <submittedName>
        <fullName evidence="1">Uncharacterized protein</fullName>
    </submittedName>
</protein>
<reference evidence="1" key="1">
    <citation type="submission" date="2014-09" db="EMBL/GenBank/DDBJ databases">
        <authorList>
            <person name="Magalhaes I.L.F."/>
            <person name="Oliveira U."/>
            <person name="Santos F.R."/>
            <person name="Vidigal T.H.D.A."/>
            <person name="Brescovit A.D."/>
            <person name="Santos A.J."/>
        </authorList>
    </citation>
    <scope>NUCLEOTIDE SEQUENCE</scope>
    <source>
        <tissue evidence="1">Shoot tissue taken approximately 20 cm above the soil surface</tissue>
    </source>
</reference>
<dbReference type="PANTHER" id="PTHR33181">
    <property type="entry name" value="OS01G0778500 PROTEIN"/>
    <property type="match status" value="1"/>
</dbReference>
<name>A0A0A9BM44_ARUDO</name>
<dbReference type="PANTHER" id="PTHR33181:SF49">
    <property type="entry name" value="OSJNBA0041A02.21-LIKE PROTEIN"/>
    <property type="match status" value="1"/>
</dbReference>
<evidence type="ECO:0000313" key="1">
    <source>
        <dbReference type="EMBL" id="JAD64446.1"/>
    </source>
</evidence>
<dbReference type="AlphaFoldDB" id="A0A0A9BM44"/>
<accession>A0A0A9BM44</accession>
<proteinExistence type="predicted"/>
<dbReference type="EMBL" id="GBRH01233449">
    <property type="protein sequence ID" value="JAD64446.1"/>
    <property type="molecule type" value="Transcribed_RNA"/>
</dbReference>